<evidence type="ECO:0000313" key="2">
    <source>
        <dbReference type="Proteomes" id="UP000815325"/>
    </source>
</evidence>
<evidence type="ECO:0008006" key="3">
    <source>
        <dbReference type="Google" id="ProtNLM"/>
    </source>
</evidence>
<proteinExistence type="predicted"/>
<comment type="caution">
    <text evidence="1">The sequence shown here is derived from an EMBL/GenBank/DDBJ whole genome shotgun (WGS) entry which is preliminary data.</text>
</comment>
<gene>
    <name evidence="1" type="ORF">DUNSADRAFT_8257</name>
</gene>
<name>A0ABQ7HA64_DUNSA</name>
<sequence>MDIHPVLRYSLPKSTQLLPPSGPIRFIDVSIIDFFVYFVFEEQTCLNRLAISRFNCNLLLPTRAVPSHRQVSLAWRYICHIRSIHLQGQNLRPVLGKMKSNCQNLVQEVRQQLLNNFFAINFKNSLIKNFICNTINQSITEI</sequence>
<protein>
    <recommendedName>
        <fullName evidence="3">Encoded protein</fullName>
    </recommendedName>
</protein>
<evidence type="ECO:0000313" key="1">
    <source>
        <dbReference type="EMBL" id="KAF5843741.1"/>
    </source>
</evidence>
<reference evidence="1" key="1">
    <citation type="submission" date="2017-08" db="EMBL/GenBank/DDBJ databases">
        <authorList>
            <person name="Polle J.E."/>
            <person name="Barry K."/>
            <person name="Cushman J."/>
            <person name="Schmutz J."/>
            <person name="Tran D."/>
            <person name="Hathwaick L.T."/>
            <person name="Yim W.C."/>
            <person name="Jenkins J."/>
            <person name="Mckie-Krisberg Z.M."/>
            <person name="Prochnik S."/>
            <person name="Lindquist E."/>
            <person name="Dockter R.B."/>
            <person name="Adam C."/>
            <person name="Molina H."/>
            <person name="Bunkerborg J."/>
            <person name="Jin E."/>
            <person name="Buchheim M."/>
            <person name="Magnuson J."/>
        </authorList>
    </citation>
    <scope>NUCLEOTIDE SEQUENCE</scope>
    <source>
        <strain evidence="1">CCAP 19/18</strain>
    </source>
</reference>
<organism evidence="1 2">
    <name type="scientific">Dunaliella salina</name>
    <name type="common">Green alga</name>
    <name type="synonym">Protococcus salinus</name>
    <dbReference type="NCBI Taxonomy" id="3046"/>
    <lineage>
        <taxon>Eukaryota</taxon>
        <taxon>Viridiplantae</taxon>
        <taxon>Chlorophyta</taxon>
        <taxon>core chlorophytes</taxon>
        <taxon>Chlorophyceae</taxon>
        <taxon>CS clade</taxon>
        <taxon>Chlamydomonadales</taxon>
        <taxon>Dunaliellaceae</taxon>
        <taxon>Dunaliella</taxon>
    </lineage>
</organism>
<dbReference type="EMBL" id="MU069438">
    <property type="protein sequence ID" value="KAF5843741.1"/>
    <property type="molecule type" value="Genomic_DNA"/>
</dbReference>
<accession>A0ABQ7HA64</accession>
<keyword evidence="2" id="KW-1185">Reference proteome</keyword>
<dbReference type="Proteomes" id="UP000815325">
    <property type="component" value="Unassembled WGS sequence"/>
</dbReference>